<reference evidence="9" key="1">
    <citation type="journal article" date="2019" name="Int. J. Syst. Evol. Microbiol.">
        <title>The Global Catalogue of Microorganisms (GCM) 10K type strain sequencing project: providing services to taxonomists for standard genome sequencing and annotation.</title>
        <authorList>
            <consortium name="The Broad Institute Genomics Platform"/>
            <consortium name="The Broad Institute Genome Sequencing Center for Infectious Disease"/>
            <person name="Wu L."/>
            <person name="Ma J."/>
        </authorList>
    </citation>
    <scope>NUCLEOTIDE SEQUENCE [LARGE SCALE GENOMIC DNA]</scope>
    <source>
        <strain evidence="9">KACC 12507</strain>
    </source>
</reference>
<dbReference type="CDD" id="cd17546">
    <property type="entry name" value="REC_hyHK_CKI1_RcsC-like"/>
    <property type="match status" value="1"/>
</dbReference>
<dbReference type="InterPro" id="IPR001789">
    <property type="entry name" value="Sig_transdc_resp-reg_receiver"/>
</dbReference>
<dbReference type="Pfam" id="PF00512">
    <property type="entry name" value="HisKA"/>
    <property type="match status" value="1"/>
</dbReference>
<evidence type="ECO:0000256" key="1">
    <source>
        <dbReference type="ARBA" id="ARBA00000085"/>
    </source>
</evidence>
<evidence type="ECO:0000259" key="7">
    <source>
        <dbReference type="PROSITE" id="PS50113"/>
    </source>
</evidence>
<evidence type="ECO:0000259" key="5">
    <source>
        <dbReference type="PROSITE" id="PS50109"/>
    </source>
</evidence>
<keyword evidence="3 4" id="KW-0597">Phosphoprotein</keyword>
<gene>
    <name evidence="8" type="ORF">ACFO4O_14045</name>
</gene>
<dbReference type="PANTHER" id="PTHR45339:SF3">
    <property type="entry name" value="HISTIDINE KINASE"/>
    <property type="match status" value="1"/>
</dbReference>
<feature type="modified residue" description="4-aspartylphosphate" evidence="4">
    <location>
        <position position="600"/>
    </location>
</feature>
<evidence type="ECO:0000313" key="9">
    <source>
        <dbReference type="Proteomes" id="UP001595897"/>
    </source>
</evidence>
<dbReference type="InterPro" id="IPR000014">
    <property type="entry name" value="PAS"/>
</dbReference>
<evidence type="ECO:0000256" key="3">
    <source>
        <dbReference type="ARBA" id="ARBA00022553"/>
    </source>
</evidence>
<dbReference type="SUPFAM" id="SSF55874">
    <property type="entry name" value="ATPase domain of HSP90 chaperone/DNA topoisomerase II/histidine kinase"/>
    <property type="match status" value="1"/>
</dbReference>
<feature type="domain" description="Response regulatory" evidence="6">
    <location>
        <begin position="551"/>
        <end position="665"/>
    </location>
</feature>
<dbReference type="SMART" id="SM00388">
    <property type="entry name" value="HisKA"/>
    <property type="match status" value="1"/>
</dbReference>
<dbReference type="InterPro" id="IPR000700">
    <property type="entry name" value="PAS-assoc_C"/>
</dbReference>
<dbReference type="Proteomes" id="UP001595897">
    <property type="component" value="Unassembled WGS sequence"/>
</dbReference>
<comment type="caution">
    <text evidence="8">The sequence shown here is derived from an EMBL/GenBank/DDBJ whole genome shotgun (WGS) entry which is preliminary data.</text>
</comment>
<dbReference type="NCBIfam" id="TIGR00229">
    <property type="entry name" value="sensory_box"/>
    <property type="match status" value="2"/>
</dbReference>
<accession>A0ABV9LXS7</accession>
<dbReference type="InterPro" id="IPR004358">
    <property type="entry name" value="Sig_transdc_His_kin-like_C"/>
</dbReference>
<feature type="domain" description="Histidine kinase" evidence="5">
    <location>
        <begin position="308"/>
        <end position="528"/>
    </location>
</feature>
<dbReference type="SUPFAM" id="SSF55785">
    <property type="entry name" value="PYP-like sensor domain (PAS domain)"/>
    <property type="match status" value="2"/>
</dbReference>
<feature type="domain" description="PAC" evidence="7">
    <location>
        <begin position="239"/>
        <end position="290"/>
    </location>
</feature>
<dbReference type="PROSITE" id="PS50110">
    <property type="entry name" value="RESPONSE_REGULATORY"/>
    <property type="match status" value="1"/>
</dbReference>
<dbReference type="InterPro" id="IPR036097">
    <property type="entry name" value="HisK_dim/P_sf"/>
</dbReference>
<dbReference type="InterPro" id="IPR011006">
    <property type="entry name" value="CheY-like_superfamily"/>
</dbReference>
<dbReference type="RefSeq" id="WP_382409631.1">
    <property type="nucleotide sequence ID" value="NZ_JBHSGU010000009.1"/>
</dbReference>
<dbReference type="PRINTS" id="PR00344">
    <property type="entry name" value="BCTRLSENSOR"/>
</dbReference>
<evidence type="ECO:0000259" key="6">
    <source>
        <dbReference type="PROSITE" id="PS50110"/>
    </source>
</evidence>
<evidence type="ECO:0000313" key="8">
    <source>
        <dbReference type="EMBL" id="MFC4701287.1"/>
    </source>
</evidence>
<keyword evidence="8" id="KW-0547">Nucleotide-binding</keyword>
<dbReference type="InterPro" id="IPR005467">
    <property type="entry name" value="His_kinase_dom"/>
</dbReference>
<dbReference type="EC" id="2.7.13.3" evidence="2"/>
<protein>
    <recommendedName>
        <fullName evidence="2">histidine kinase</fullName>
        <ecNumber evidence="2">2.7.13.3</ecNumber>
    </recommendedName>
</protein>
<name>A0ABV9LXS7_9ALTE</name>
<sequence length="669" mass="75193">MTLEEEISRLKSELNRANSDRDKYKKLFDVSADALSIIDLTTGCFIECNEAAIEMHGVESEENFLNLRPSDISPERQTCGRLSADLAGEYIQKTLEQGPQLFQWVHSKLDGTTFPCLVSLTAIEFEDRSVILAVGRDISMMVDAQTKLEQALLDTDKFRKAYLKEKAKFEKFVDLAPVGIIINKMSNGSFEYVNTEFTRFTGYAADQLNKMDYWQLTPQKYEEQEGEQLASLKEKGRYGPYKKEYIHKNGHTYPVLLSGIRIDDDDGQEYIWSVVQDISEQEKAAEVLQQAKDQAESANIAKGVFLSNMSHEIRTPMNGVLGTLQILQRDTPDNRNKKLISNAIFSANTLLRIINDILDYSKIESNQLTLEKADFSLKHLAESVISDMRPLAIEKGIKIEFSFAKHMHRRWLGDSVRVRQIIMNIVSNAVKFTHHGSVQLDFKRTQREGLDGLVISVTDTGIGMSNEVVEQLFSRFSQADASITRKFGGTGLGLSITRNLVELMQGDIKVVSAEGQGSKFVIFLPLQYIEGPDNPQLSNDVVEVPKLKGKTILVADDNVINQEIVKSMLEPTEATLCFADDGQAAIEMYELAKPDIIFMDIQMPVLDGKQAFELIRANDADTPVIALTANVMTQEIDEYKALGFTGHLGKPFDMQSLYKHLTIHLLNQA</sequence>
<dbReference type="CDD" id="cd00130">
    <property type="entry name" value="PAS"/>
    <property type="match status" value="1"/>
</dbReference>
<dbReference type="InterPro" id="IPR001610">
    <property type="entry name" value="PAC"/>
</dbReference>
<dbReference type="SMART" id="SM00387">
    <property type="entry name" value="HATPase_c"/>
    <property type="match status" value="1"/>
</dbReference>
<dbReference type="SMART" id="SM00091">
    <property type="entry name" value="PAS"/>
    <property type="match status" value="2"/>
</dbReference>
<dbReference type="CDD" id="cd00082">
    <property type="entry name" value="HisKA"/>
    <property type="match status" value="1"/>
</dbReference>
<dbReference type="InterPro" id="IPR036890">
    <property type="entry name" value="HATPase_C_sf"/>
</dbReference>
<keyword evidence="8" id="KW-0067">ATP-binding</keyword>
<dbReference type="PANTHER" id="PTHR45339">
    <property type="entry name" value="HYBRID SIGNAL TRANSDUCTION HISTIDINE KINASE J"/>
    <property type="match status" value="1"/>
</dbReference>
<dbReference type="PROSITE" id="PS50113">
    <property type="entry name" value="PAC"/>
    <property type="match status" value="1"/>
</dbReference>
<dbReference type="Gene3D" id="3.30.565.10">
    <property type="entry name" value="Histidine kinase-like ATPase, C-terminal domain"/>
    <property type="match status" value="1"/>
</dbReference>
<dbReference type="PROSITE" id="PS50109">
    <property type="entry name" value="HIS_KIN"/>
    <property type="match status" value="1"/>
</dbReference>
<evidence type="ECO:0000256" key="4">
    <source>
        <dbReference type="PROSITE-ProRule" id="PRU00169"/>
    </source>
</evidence>
<dbReference type="Pfam" id="PF13426">
    <property type="entry name" value="PAS_9"/>
    <property type="match status" value="2"/>
</dbReference>
<dbReference type="Pfam" id="PF00072">
    <property type="entry name" value="Response_reg"/>
    <property type="match status" value="1"/>
</dbReference>
<dbReference type="SUPFAM" id="SSF47384">
    <property type="entry name" value="Homodimeric domain of signal transducing histidine kinase"/>
    <property type="match status" value="1"/>
</dbReference>
<dbReference type="InterPro" id="IPR003594">
    <property type="entry name" value="HATPase_dom"/>
</dbReference>
<dbReference type="EMBL" id="JBHSGU010000009">
    <property type="protein sequence ID" value="MFC4701287.1"/>
    <property type="molecule type" value="Genomic_DNA"/>
</dbReference>
<dbReference type="Gene3D" id="3.30.450.20">
    <property type="entry name" value="PAS domain"/>
    <property type="match status" value="2"/>
</dbReference>
<dbReference type="SMART" id="SM00086">
    <property type="entry name" value="PAC"/>
    <property type="match status" value="1"/>
</dbReference>
<dbReference type="InterPro" id="IPR003661">
    <property type="entry name" value="HisK_dim/P_dom"/>
</dbReference>
<dbReference type="SMART" id="SM00448">
    <property type="entry name" value="REC"/>
    <property type="match status" value="1"/>
</dbReference>
<keyword evidence="9" id="KW-1185">Reference proteome</keyword>
<dbReference type="Gene3D" id="1.10.287.130">
    <property type="match status" value="1"/>
</dbReference>
<comment type="catalytic activity">
    <reaction evidence="1">
        <text>ATP + protein L-histidine = ADP + protein N-phospho-L-histidine.</text>
        <dbReference type="EC" id="2.7.13.3"/>
    </reaction>
</comment>
<dbReference type="GO" id="GO:0005524">
    <property type="term" value="F:ATP binding"/>
    <property type="evidence" value="ECO:0007669"/>
    <property type="project" value="UniProtKB-KW"/>
</dbReference>
<dbReference type="CDD" id="cd16922">
    <property type="entry name" value="HATPase_EvgS-ArcB-TorS-like"/>
    <property type="match status" value="1"/>
</dbReference>
<proteinExistence type="predicted"/>
<dbReference type="InterPro" id="IPR035965">
    <property type="entry name" value="PAS-like_dom_sf"/>
</dbReference>
<dbReference type="Pfam" id="PF02518">
    <property type="entry name" value="HATPase_c"/>
    <property type="match status" value="1"/>
</dbReference>
<dbReference type="SUPFAM" id="SSF52172">
    <property type="entry name" value="CheY-like"/>
    <property type="match status" value="1"/>
</dbReference>
<dbReference type="Gene3D" id="3.40.50.2300">
    <property type="match status" value="1"/>
</dbReference>
<evidence type="ECO:0000256" key="2">
    <source>
        <dbReference type="ARBA" id="ARBA00012438"/>
    </source>
</evidence>
<organism evidence="8 9">
    <name type="scientific">Glaciecola siphonariae</name>
    <dbReference type="NCBI Taxonomy" id="521012"/>
    <lineage>
        <taxon>Bacteria</taxon>
        <taxon>Pseudomonadati</taxon>
        <taxon>Pseudomonadota</taxon>
        <taxon>Gammaproteobacteria</taxon>
        <taxon>Alteromonadales</taxon>
        <taxon>Alteromonadaceae</taxon>
        <taxon>Glaciecola</taxon>
    </lineage>
</organism>